<dbReference type="PANTHER" id="PTHR33048:SF123">
    <property type="entry name" value="INTEGRAL MEMBRANE PROTEIN"/>
    <property type="match status" value="1"/>
</dbReference>
<comment type="caution">
    <text evidence="8">The sequence shown here is derived from an EMBL/GenBank/DDBJ whole genome shotgun (WGS) entry which is preliminary data.</text>
</comment>
<feature type="transmembrane region" description="Helical" evidence="6">
    <location>
        <begin position="199"/>
        <end position="217"/>
    </location>
</feature>
<sequence length="260" mass="29647">MAEGSRFSSILIANIVLISVATPTVAMKLWVRGRILHRLGWDDALIVVTWILGTALLAVIFDMTRYGLGTHFQDVPPSELTTYLKLTVVVSLTYIWGLITAKASFAFMYMSLFVDRFSKRINRFLIVFLVAEGIEETFVVMFQCNPVRKAWEVTIPGRCISLIKFYYAAFAIKNFTNILIFVQPIPSICRLQMPRAERLILCLMLSLGMLVFVITILRITWLSRDPNDPTYLLVDSLIWSEAEIWTLVICSCLPSLRDYG</sequence>
<accession>A0AA38VCU2</accession>
<evidence type="ECO:0000256" key="4">
    <source>
        <dbReference type="ARBA" id="ARBA00023136"/>
    </source>
</evidence>
<proteinExistence type="inferred from homology"/>
<gene>
    <name evidence="8" type="ORF">NKR23_g8349</name>
</gene>
<dbReference type="InterPro" id="IPR049326">
    <property type="entry name" value="Rhodopsin_dom_fungi"/>
</dbReference>
<feature type="transmembrane region" description="Helical" evidence="6">
    <location>
        <begin position="43"/>
        <end position="61"/>
    </location>
</feature>
<evidence type="ECO:0000313" key="9">
    <source>
        <dbReference type="Proteomes" id="UP001174694"/>
    </source>
</evidence>
<organism evidence="8 9">
    <name type="scientific">Pleurostoma richardsiae</name>
    <dbReference type="NCBI Taxonomy" id="41990"/>
    <lineage>
        <taxon>Eukaryota</taxon>
        <taxon>Fungi</taxon>
        <taxon>Dikarya</taxon>
        <taxon>Ascomycota</taxon>
        <taxon>Pezizomycotina</taxon>
        <taxon>Sordariomycetes</taxon>
        <taxon>Sordariomycetidae</taxon>
        <taxon>Calosphaeriales</taxon>
        <taxon>Pleurostomataceae</taxon>
        <taxon>Pleurostoma</taxon>
    </lineage>
</organism>
<comment type="similarity">
    <text evidence="5">Belongs to the SAT4 family.</text>
</comment>
<keyword evidence="4 6" id="KW-0472">Membrane</keyword>
<dbReference type="Proteomes" id="UP001174694">
    <property type="component" value="Unassembled WGS sequence"/>
</dbReference>
<keyword evidence="9" id="KW-1185">Reference proteome</keyword>
<dbReference type="EMBL" id="JANBVO010000029">
    <property type="protein sequence ID" value="KAJ9138621.1"/>
    <property type="molecule type" value="Genomic_DNA"/>
</dbReference>
<evidence type="ECO:0000256" key="6">
    <source>
        <dbReference type="SAM" id="Phobius"/>
    </source>
</evidence>
<evidence type="ECO:0000256" key="5">
    <source>
        <dbReference type="ARBA" id="ARBA00038359"/>
    </source>
</evidence>
<keyword evidence="2 6" id="KW-0812">Transmembrane</keyword>
<reference evidence="8" key="1">
    <citation type="submission" date="2022-07" db="EMBL/GenBank/DDBJ databases">
        <title>Fungi with potential for degradation of polypropylene.</title>
        <authorList>
            <person name="Gostincar C."/>
        </authorList>
    </citation>
    <scope>NUCLEOTIDE SEQUENCE</scope>
    <source>
        <strain evidence="8">EXF-13308</strain>
    </source>
</reference>
<evidence type="ECO:0000259" key="7">
    <source>
        <dbReference type="Pfam" id="PF20684"/>
    </source>
</evidence>
<evidence type="ECO:0000313" key="8">
    <source>
        <dbReference type="EMBL" id="KAJ9138621.1"/>
    </source>
</evidence>
<evidence type="ECO:0000256" key="3">
    <source>
        <dbReference type="ARBA" id="ARBA00022989"/>
    </source>
</evidence>
<feature type="domain" description="Rhodopsin" evidence="7">
    <location>
        <begin position="28"/>
        <end position="258"/>
    </location>
</feature>
<dbReference type="PANTHER" id="PTHR33048">
    <property type="entry name" value="PTH11-LIKE INTEGRAL MEMBRANE PROTEIN (AFU_ORTHOLOGUE AFUA_5G11245)"/>
    <property type="match status" value="1"/>
</dbReference>
<protein>
    <submittedName>
        <fullName evidence="8">Integral membrane protein</fullName>
    </submittedName>
</protein>
<dbReference type="AlphaFoldDB" id="A0AA38VCU2"/>
<evidence type="ECO:0000256" key="1">
    <source>
        <dbReference type="ARBA" id="ARBA00004141"/>
    </source>
</evidence>
<feature type="transmembrane region" description="Helical" evidence="6">
    <location>
        <begin position="6"/>
        <end position="31"/>
    </location>
</feature>
<dbReference type="GO" id="GO:0016020">
    <property type="term" value="C:membrane"/>
    <property type="evidence" value="ECO:0007669"/>
    <property type="project" value="UniProtKB-SubCell"/>
</dbReference>
<dbReference type="Pfam" id="PF20684">
    <property type="entry name" value="Fung_rhodopsin"/>
    <property type="match status" value="1"/>
</dbReference>
<feature type="transmembrane region" description="Helical" evidence="6">
    <location>
        <begin position="94"/>
        <end position="114"/>
    </location>
</feature>
<evidence type="ECO:0000256" key="2">
    <source>
        <dbReference type="ARBA" id="ARBA00022692"/>
    </source>
</evidence>
<keyword evidence="3 6" id="KW-1133">Transmembrane helix</keyword>
<dbReference type="InterPro" id="IPR052337">
    <property type="entry name" value="SAT4-like"/>
</dbReference>
<comment type="subcellular location">
    <subcellularLocation>
        <location evidence="1">Membrane</location>
        <topology evidence="1">Multi-pass membrane protein</topology>
    </subcellularLocation>
</comment>
<name>A0AA38VCU2_9PEZI</name>